<dbReference type="InterPro" id="IPR002347">
    <property type="entry name" value="SDR_fam"/>
</dbReference>
<dbReference type="PRINTS" id="PR00080">
    <property type="entry name" value="SDRFAMILY"/>
</dbReference>
<name>A0A1L1PHV7_HYDIT</name>
<dbReference type="InterPro" id="IPR036291">
    <property type="entry name" value="NAD(P)-bd_dom_sf"/>
</dbReference>
<evidence type="ECO:0000256" key="1">
    <source>
        <dbReference type="ARBA" id="ARBA00006484"/>
    </source>
</evidence>
<dbReference type="PANTHER" id="PTHR42760:SF135">
    <property type="entry name" value="BLL7886 PROTEIN"/>
    <property type="match status" value="1"/>
</dbReference>
<dbReference type="AlphaFoldDB" id="A0A1L1PHV7"/>
<evidence type="ECO:0000313" key="3">
    <source>
        <dbReference type="Proteomes" id="UP000028878"/>
    </source>
</evidence>
<protein>
    <submittedName>
        <fullName evidence="2">3-oxoacyl-ACP reductase</fullName>
    </submittedName>
</protein>
<sequence>MPTYPDTLAPRLLQGRLAFITGAGQGNGRAFCLGLAQAGARIVATDMNAAAVEETARLVREAGGEAWSFALDVTSPEACRDIARQVAERIGQVDLLVNNAGIIIRETTASPHAAENFRKTLDVNVHGTFNVTHALLDPLKATRGCIVNMASIAAYAGQAASLGYSPSKGAIKMLTQSLAQELAPFGVRVNALAPGVIATPMTAATREDPTRLQGFMTRIPLGRVGETEDLVGPIVFLASDMSRYVTGITLPVDGGFLAV</sequence>
<dbReference type="NCBIfam" id="NF005559">
    <property type="entry name" value="PRK07231.1"/>
    <property type="match status" value="1"/>
</dbReference>
<accession>A0A1L1PHV7</accession>
<organism evidence="2 3">
    <name type="scientific">Hydrogenophaga intermedia</name>
    <dbReference type="NCBI Taxonomy" id="65786"/>
    <lineage>
        <taxon>Bacteria</taxon>
        <taxon>Pseudomonadati</taxon>
        <taxon>Pseudomonadota</taxon>
        <taxon>Betaproteobacteria</taxon>
        <taxon>Burkholderiales</taxon>
        <taxon>Comamonadaceae</taxon>
        <taxon>Hydrogenophaga</taxon>
    </lineage>
</organism>
<dbReference type="PANTHER" id="PTHR42760">
    <property type="entry name" value="SHORT-CHAIN DEHYDROGENASES/REDUCTASES FAMILY MEMBER"/>
    <property type="match status" value="1"/>
</dbReference>
<proteinExistence type="inferred from homology"/>
<dbReference type="GO" id="GO:0030497">
    <property type="term" value="P:fatty acid elongation"/>
    <property type="evidence" value="ECO:0007669"/>
    <property type="project" value="TreeGrafter"/>
</dbReference>
<dbReference type="PRINTS" id="PR00081">
    <property type="entry name" value="GDHRDH"/>
</dbReference>
<comment type="similarity">
    <text evidence="1">Belongs to the short-chain dehydrogenases/reductases (SDR) family.</text>
</comment>
<reference evidence="3" key="1">
    <citation type="submission" date="2014-11" db="EMBL/GenBank/DDBJ databases">
        <title>Draft genome sequence of Hydrogenophaga intermedia S1.</title>
        <authorList>
            <person name="Gan H.M."/>
            <person name="Chew T.H."/>
            <person name="Stolz A."/>
        </authorList>
    </citation>
    <scope>NUCLEOTIDE SEQUENCE [LARGE SCALE GENOMIC DNA]</scope>
    <source>
        <strain evidence="3">S1</strain>
    </source>
</reference>
<dbReference type="GO" id="GO:0016616">
    <property type="term" value="F:oxidoreductase activity, acting on the CH-OH group of donors, NAD or NADP as acceptor"/>
    <property type="evidence" value="ECO:0007669"/>
    <property type="project" value="TreeGrafter"/>
</dbReference>
<dbReference type="FunFam" id="3.40.50.720:FF:000084">
    <property type="entry name" value="Short-chain dehydrogenase reductase"/>
    <property type="match status" value="1"/>
</dbReference>
<dbReference type="Gene3D" id="3.40.50.720">
    <property type="entry name" value="NAD(P)-binding Rossmann-like Domain"/>
    <property type="match status" value="1"/>
</dbReference>
<dbReference type="RefSeq" id="WP_009519535.1">
    <property type="nucleotide sequence ID" value="NZ_CCAE010000047.1"/>
</dbReference>
<dbReference type="Proteomes" id="UP000028878">
    <property type="component" value="Unassembled WGS sequence"/>
</dbReference>
<dbReference type="EMBL" id="CCAE010000047">
    <property type="protein sequence ID" value="CDN89582.1"/>
    <property type="molecule type" value="Genomic_DNA"/>
</dbReference>
<keyword evidence="3" id="KW-1185">Reference proteome</keyword>
<evidence type="ECO:0000313" key="2">
    <source>
        <dbReference type="EMBL" id="CDN89582.1"/>
    </source>
</evidence>
<dbReference type="Pfam" id="PF13561">
    <property type="entry name" value="adh_short_C2"/>
    <property type="match status" value="1"/>
</dbReference>
<gene>
    <name evidence="2" type="ORF">BN948_04021</name>
</gene>
<dbReference type="SUPFAM" id="SSF51735">
    <property type="entry name" value="NAD(P)-binding Rossmann-fold domains"/>
    <property type="match status" value="1"/>
</dbReference>